<dbReference type="SUPFAM" id="SSF88659">
    <property type="entry name" value="Sigma3 and sigma4 domains of RNA polymerase sigma factors"/>
    <property type="match status" value="1"/>
</dbReference>
<evidence type="ECO:0000256" key="3">
    <source>
        <dbReference type="ARBA" id="ARBA00023082"/>
    </source>
</evidence>
<organism evidence="7 8">
    <name type="scientific">Parabacteroides goldsteinii</name>
    <dbReference type="NCBI Taxonomy" id="328812"/>
    <lineage>
        <taxon>Bacteria</taxon>
        <taxon>Pseudomonadati</taxon>
        <taxon>Bacteroidota</taxon>
        <taxon>Bacteroidia</taxon>
        <taxon>Bacteroidales</taxon>
        <taxon>Tannerellaceae</taxon>
        <taxon>Parabacteroides</taxon>
    </lineage>
</organism>
<dbReference type="InterPro" id="IPR013324">
    <property type="entry name" value="RNA_pol_sigma_r3/r4-like"/>
</dbReference>
<keyword evidence="3" id="KW-0731">Sigma factor</keyword>
<sequence>MKYIVSDGMKSEMRYVELSDAQLWKLIIEKDKVAFEQLYRRYYSPLLAYALSFCNDEEMAKDCIQDLFVKLFVSETLSSIEYIRAYLYKSLRNLLLDKSSRAVGSVSLEENMVADFLVEDVELVRLFEKEDDYLEKSRLLMNAYNQLSANQRNAIYLYFIKEFSWDEMAVSLDINPHSCMNLVARAVAKLQRMVVGEKKK</sequence>
<dbReference type="PATRIC" id="fig|328812.4.peg.3473"/>
<evidence type="ECO:0000259" key="5">
    <source>
        <dbReference type="Pfam" id="PF04542"/>
    </source>
</evidence>
<feature type="domain" description="RNA polymerase sigma factor 70 region 4 type 2" evidence="6">
    <location>
        <begin position="138"/>
        <end position="190"/>
    </location>
</feature>
<dbReference type="NCBIfam" id="TIGR02937">
    <property type="entry name" value="sigma70-ECF"/>
    <property type="match status" value="1"/>
</dbReference>
<protein>
    <submittedName>
        <fullName evidence="7">Sigma-70 family RNA polymerase sigma factor</fullName>
    </submittedName>
</protein>
<dbReference type="GO" id="GO:0003677">
    <property type="term" value="F:DNA binding"/>
    <property type="evidence" value="ECO:0007669"/>
    <property type="project" value="InterPro"/>
</dbReference>
<dbReference type="InterPro" id="IPR007627">
    <property type="entry name" value="RNA_pol_sigma70_r2"/>
</dbReference>
<evidence type="ECO:0000313" key="8">
    <source>
        <dbReference type="Proteomes" id="UP000036166"/>
    </source>
</evidence>
<dbReference type="Gene3D" id="1.10.10.10">
    <property type="entry name" value="Winged helix-like DNA-binding domain superfamily/Winged helix DNA-binding domain"/>
    <property type="match status" value="1"/>
</dbReference>
<evidence type="ECO:0000256" key="2">
    <source>
        <dbReference type="ARBA" id="ARBA00023015"/>
    </source>
</evidence>
<dbReference type="SUPFAM" id="SSF88946">
    <property type="entry name" value="Sigma2 domain of RNA polymerase sigma factors"/>
    <property type="match status" value="1"/>
</dbReference>
<dbReference type="InterPro" id="IPR013249">
    <property type="entry name" value="RNA_pol_sigma70_r4_t2"/>
</dbReference>
<comment type="similarity">
    <text evidence="1">Belongs to the sigma-70 factor family. ECF subfamily.</text>
</comment>
<keyword evidence="2" id="KW-0805">Transcription regulation</keyword>
<dbReference type="GO" id="GO:0016987">
    <property type="term" value="F:sigma factor activity"/>
    <property type="evidence" value="ECO:0007669"/>
    <property type="project" value="UniProtKB-KW"/>
</dbReference>
<dbReference type="Proteomes" id="UP000036166">
    <property type="component" value="Unassembled WGS sequence"/>
</dbReference>
<evidence type="ECO:0000256" key="1">
    <source>
        <dbReference type="ARBA" id="ARBA00010641"/>
    </source>
</evidence>
<feature type="domain" description="RNA polymerase sigma-70 region 2" evidence="5">
    <location>
        <begin position="38"/>
        <end position="98"/>
    </location>
</feature>
<accession>A0A0J6CM25</accession>
<dbReference type="AlphaFoldDB" id="A0A0J6CM25"/>
<dbReference type="PANTHER" id="PTHR43133">
    <property type="entry name" value="RNA POLYMERASE ECF-TYPE SIGMA FACTO"/>
    <property type="match status" value="1"/>
</dbReference>
<keyword evidence="4" id="KW-0804">Transcription</keyword>
<evidence type="ECO:0000313" key="7">
    <source>
        <dbReference type="EMBL" id="KMM33209.1"/>
    </source>
</evidence>
<dbReference type="InterPro" id="IPR014284">
    <property type="entry name" value="RNA_pol_sigma-70_dom"/>
</dbReference>
<proteinExistence type="inferred from homology"/>
<gene>
    <name evidence="7" type="ORF">ACM15_13300</name>
</gene>
<dbReference type="Gene3D" id="1.10.1740.10">
    <property type="match status" value="1"/>
</dbReference>
<dbReference type="EMBL" id="LFJV01000041">
    <property type="protein sequence ID" value="KMM33209.1"/>
    <property type="molecule type" value="Genomic_DNA"/>
</dbReference>
<dbReference type="Pfam" id="PF04542">
    <property type="entry name" value="Sigma70_r2"/>
    <property type="match status" value="1"/>
</dbReference>
<dbReference type="PANTHER" id="PTHR43133:SF46">
    <property type="entry name" value="RNA POLYMERASE SIGMA-70 FACTOR ECF SUBFAMILY"/>
    <property type="match status" value="1"/>
</dbReference>
<dbReference type="InterPro" id="IPR036388">
    <property type="entry name" value="WH-like_DNA-bd_sf"/>
</dbReference>
<comment type="caution">
    <text evidence="7">The sequence shown here is derived from an EMBL/GenBank/DDBJ whole genome shotgun (WGS) entry which is preliminary data.</text>
</comment>
<dbReference type="GO" id="GO:0006352">
    <property type="term" value="P:DNA-templated transcription initiation"/>
    <property type="evidence" value="ECO:0007669"/>
    <property type="project" value="InterPro"/>
</dbReference>
<name>A0A0J6CM25_9BACT</name>
<dbReference type="InterPro" id="IPR013325">
    <property type="entry name" value="RNA_pol_sigma_r2"/>
</dbReference>
<dbReference type="InterPro" id="IPR039425">
    <property type="entry name" value="RNA_pol_sigma-70-like"/>
</dbReference>
<reference evidence="7 8" key="1">
    <citation type="submission" date="2015-06" db="EMBL/GenBank/DDBJ databases">
        <title>Draft Genome Sequence of Parabacteroides goldsteinii with Putative Novel Metallo-Beta-Lactamases Isolated from a Blood Culture from a Human Patient.</title>
        <authorList>
            <person name="Krogh T.J."/>
            <person name="Agergaard C.N."/>
            <person name="Moller-Jensen J."/>
            <person name="Justesen U.S."/>
        </authorList>
    </citation>
    <scope>NUCLEOTIDE SEQUENCE [LARGE SCALE GENOMIC DNA]</scope>
    <source>
        <strain evidence="7 8">910340</strain>
    </source>
</reference>
<evidence type="ECO:0000259" key="6">
    <source>
        <dbReference type="Pfam" id="PF08281"/>
    </source>
</evidence>
<dbReference type="Pfam" id="PF08281">
    <property type="entry name" value="Sigma70_r4_2"/>
    <property type="match status" value="1"/>
</dbReference>
<evidence type="ECO:0000256" key="4">
    <source>
        <dbReference type="ARBA" id="ARBA00023163"/>
    </source>
</evidence>
<dbReference type="RefSeq" id="WP_048315778.1">
    <property type="nucleotide sequence ID" value="NZ_CAOXUN010000014.1"/>
</dbReference>